<feature type="region of interest" description="Disordered" evidence="1">
    <location>
        <begin position="136"/>
        <end position="172"/>
    </location>
</feature>
<accession>A0A0D3KCJ1</accession>
<evidence type="ECO:0000256" key="1">
    <source>
        <dbReference type="SAM" id="MobiDB-lite"/>
    </source>
</evidence>
<proteinExistence type="predicted"/>
<dbReference type="KEGG" id="ehx:EMIHUDRAFT_111756"/>
<dbReference type="GeneID" id="17278746"/>
<dbReference type="EnsemblProtists" id="EOD33476">
    <property type="protein sequence ID" value="EOD33476"/>
    <property type="gene ID" value="EMIHUDRAFT_111756"/>
</dbReference>
<name>A0A0D3KCJ1_EMIH1</name>
<organism evidence="2 3">
    <name type="scientific">Emiliania huxleyi (strain CCMP1516)</name>
    <dbReference type="NCBI Taxonomy" id="280463"/>
    <lineage>
        <taxon>Eukaryota</taxon>
        <taxon>Haptista</taxon>
        <taxon>Haptophyta</taxon>
        <taxon>Prymnesiophyceae</taxon>
        <taxon>Isochrysidales</taxon>
        <taxon>Noelaerhabdaceae</taxon>
        <taxon>Emiliania</taxon>
    </lineage>
</organism>
<feature type="region of interest" description="Disordered" evidence="1">
    <location>
        <begin position="279"/>
        <end position="312"/>
    </location>
</feature>
<keyword evidence="3" id="KW-1185">Reference proteome</keyword>
<dbReference type="RefSeq" id="XP_005785905.1">
    <property type="nucleotide sequence ID" value="XM_005785848.1"/>
</dbReference>
<dbReference type="AlphaFoldDB" id="A0A0D3KCJ1"/>
<reference evidence="3" key="1">
    <citation type="journal article" date="2013" name="Nature">
        <title>Pan genome of the phytoplankton Emiliania underpins its global distribution.</title>
        <authorList>
            <person name="Read B.A."/>
            <person name="Kegel J."/>
            <person name="Klute M.J."/>
            <person name="Kuo A."/>
            <person name="Lefebvre S.C."/>
            <person name="Maumus F."/>
            <person name="Mayer C."/>
            <person name="Miller J."/>
            <person name="Monier A."/>
            <person name="Salamov A."/>
            <person name="Young J."/>
            <person name="Aguilar M."/>
            <person name="Claverie J.M."/>
            <person name="Frickenhaus S."/>
            <person name="Gonzalez K."/>
            <person name="Herman E.K."/>
            <person name="Lin Y.C."/>
            <person name="Napier J."/>
            <person name="Ogata H."/>
            <person name="Sarno A.F."/>
            <person name="Shmutz J."/>
            <person name="Schroeder D."/>
            <person name="de Vargas C."/>
            <person name="Verret F."/>
            <person name="von Dassow P."/>
            <person name="Valentin K."/>
            <person name="Van de Peer Y."/>
            <person name="Wheeler G."/>
            <person name="Dacks J.B."/>
            <person name="Delwiche C.F."/>
            <person name="Dyhrman S.T."/>
            <person name="Glockner G."/>
            <person name="John U."/>
            <person name="Richards T."/>
            <person name="Worden A.Z."/>
            <person name="Zhang X."/>
            <person name="Grigoriev I.V."/>
            <person name="Allen A.E."/>
            <person name="Bidle K."/>
            <person name="Borodovsky M."/>
            <person name="Bowler C."/>
            <person name="Brownlee C."/>
            <person name="Cock J.M."/>
            <person name="Elias M."/>
            <person name="Gladyshev V.N."/>
            <person name="Groth M."/>
            <person name="Guda C."/>
            <person name="Hadaegh A."/>
            <person name="Iglesias-Rodriguez M.D."/>
            <person name="Jenkins J."/>
            <person name="Jones B.M."/>
            <person name="Lawson T."/>
            <person name="Leese F."/>
            <person name="Lindquist E."/>
            <person name="Lobanov A."/>
            <person name="Lomsadze A."/>
            <person name="Malik S.B."/>
            <person name="Marsh M.E."/>
            <person name="Mackinder L."/>
            <person name="Mock T."/>
            <person name="Mueller-Roeber B."/>
            <person name="Pagarete A."/>
            <person name="Parker M."/>
            <person name="Probert I."/>
            <person name="Quesneville H."/>
            <person name="Raines C."/>
            <person name="Rensing S.A."/>
            <person name="Riano-Pachon D.M."/>
            <person name="Richier S."/>
            <person name="Rokitta S."/>
            <person name="Shiraiwa Y."/>
            <person name="Soanes D.M."/>
            <person name="van der Giezen M."/>
            <person name="Wahlund T.M."/>
            <person name="Williams B."/>
            <person name="Wilson W."/>
            <person name="Wolfe G."/>
            <person name="Wurch L.L."/>
        </authorList>
    </citation>
    <scope>NUCLEOTIDE SEQUENCE</scope>
</reference>
<evidence type="ECO:0000313" key="2">
    <source>
        <dbReference type="EnsemblProtists" id="EOD33476"/>
    </source>
</evidence>
<feature type="compositionally biased region" description="Basic and acidic residues" evidence="1">
    <location>
        <begin position="279"/>
        <end position="294"/>
    </location>
</feature>
<dbReference type="HOGENOM" id="CLU_472873_0_0_1"/>
<evidence type="ECO:0000313" key="3">
    <source>
        <dbReference type="Proteomes" id="UP000013827"/>
    </source>
</evidence>
<dbReference type="Proteomes" id="UP000013827">
    <property type="component" value="Unassembled WGS sequence"/>
</dbReference>
<sequence>MLTCAGPIGVHACRLNNGLALASQKVQTPDNLEMDEMDEEERTRHLRRLRKRGVDSNFPAPPPLEFSRRCNGTCRKDRTVPIMPGEPGRGRMHVFPSLPPRRIAGCLEGPELEAARAEWHALDKTDEREAMRRARNLAMSRSAPHRKDDSARRAEARRKSTSQQRSHRVADRARWRLRSDDIADKRAHRHWRAVVMRSGIGRAFDLTERGAPTRQDPLGTESTRLEKIRLYNNACLLEERMDEFFAAWDREGEAISLEHGSDRALSLVAKRVVTAARSEEAADRRAAKARDEAARSACGPRPSQQYGESESAFRARQRAYNARRRFDVVTEDQCQGEATSGSTSRRCRLRGHMVYAQAAPLRCGGRYCAHHEPDPALSGVTRCAGLCPGGVPCKLTSACSFPLARPLREGGLYCTRHMWQDWTPPAECVGAVGGCAAAVDADFDASVAESLGLGYCSACESSWRALGGWCSAEDRRRWFHERDMVVLVRCSALNADGSPCRVTSMQAHAGAEPLRRGADCCTVHGGELLVDRSHPAPPVNFVAGQVEARRIVLDRGRNAGGGAGLNYGVFAQAFDRT</sequence>
<reference evidence="2" key="2">
    <citation type="submission" date="2024-10" db="UniProtKB">
        <authorList>
            <consortium name="EnsemblProtists"/>
        </authorList>
    </citation>
    <scope>IDENTIFICATION</scope>
</reference>
<dbReference type="PaxDb" id="2903-EOD33476"/>
<feature type="compositionally biased region" description="Basic and acidic residues" evidence="1">
    <location>
        <begin position="145"/>
        <end position="158"/>
    </location>
</feature>
<protein>
    <submittedName>
        <fullName evidence="2">Uncharacterized protein</fullName>
    </submittedName>
</protein>